<evidence type="ECO:0000256" key="2">
    <source>
        <dbReference type="ARBA" id="ARBA00022448"/>
    </source>
</evidence>
<dbReference type="RefSeq" id="WP_070071725.1">
    <property type="nucleotide sequence ID" value="NZ_CP017448.1"/>
</dbReference>
<dbReference type="InterPro" id="IPR003439">
    <property type="entry name" value="ABC_transporter-like_ATP-bd"/>
</dbReference>
<evidence type="ECO:0000256" key="3">
    <source>
        <dbReference type="ARBA" id="ARBA00022741"/>
    </source>
</evidence>
<dbReference type="GO" id="GO:0016887">
    <property type="term" value="F:ATP hydrolysis activity"/>
    <property type="evidence" value="ECO:0007669"/>
    <property type="project" value="InterPro"/>
</dbReference>
<name>A0A1D8K594_9GAMM</name>
<dbReference type="PROSITE" id="PS50893">
    <property type="entry name" value="ABC_TRANSPORTER_2"/>
    <property type="match status" value="1"/>
</dbReference>
<dbReference type="CDD" id="cd03230">
    <property type="entry name" value="ABC_DR_subfamily_A"/>
    <property type="match status" value="1"/>
</dbReference>
<keyword evidence="4 6" id="KW-0067">ATP-binding</keyword>
<reference evidence="6 7" key="1">
    <citation type="submission" date="2016-09" db="EMBL/GenBank/DDBJ databases">
        <title>Acidihalobacter prosperus V6 (DSM14174).</title>
        <authorList>
            <person name="Khaleque H.N."/>
            <person name="Ramsay J.P."/>
            <person name="Murphy R.J.T."/>
            <person name="Kaksonen A.H."/>
            <person name="Boxall N.J."/>
            <person name="Watkin E.L.J."/>
        </authorList>
    </citation>
    <scope>NUCLEOTIDE SEQUENCE [LARGE SCALE GENOMIC DNA]</scope>
    <source>
        <strain evidence="6 7">V6</strain>
    </source>
</reference>
<gene>
    <name evidence="6" type="ORF">BJI67_02765</name>
</gene>
<proteinExistence type="inferred from homology"/>
<protein>
    <submittedName>
        <fullName evidence="6">ABC transporter ATP-binding protein</fullName>
    </submittedName>
</protein>
<evidence type="ECO:0000256" key="4">
    <source>
        <dbReference type="ARBA" id="ARBA00022840"/>
    </source>
</evidence>
<keyword evidence="7" id="KW-1185">Reference proteome</keyword>
<dbReference type="GO" id="GO:0005524">
    <property type="term" value="F:ATP binding"/>
    <property type="evidence" value="ECO:0007669"/>
    <property type="project" value="UniProtKB-KW"/>
</dbReference>
<accession>A0A1D8K594</accession>
<keyword evidence="2" id="KW-0813">Transport</keyword>
<evidence type="ECO:0000313" key="7">
    <source>
        <dbReference type="Proteomes" id="UP000095342"/>
    </source>
</evidence>
<dbReference type="Gene3D" id="3.40.50.300">
    <property type="entry name" value="P-loop containing nucleotide triphosphate hydrolases"/>
    <property type="match status" value="1"/>
</dbReference>
<evidence type="ECO:0000259" key="5">
    <source>
        <dbReference type="PROSITE" id="PS50893"/>
    </source>
</evidence>
<keyword evidence="3" id="KW-0547">Nucleotide-binding</keyword>
<dbReference type="InterPro" id="IPR027417">
    <property type="entry name" value="P-loop_NTPase"/>
</dbReference>
<feature type="domain" description="ABC transporter" evidence="5">
    <location>
        <begin position="7"/>
        <end position="236"/>
    </location>
</feature>
<organism evidence="6 7">
    <name type="scientific">Acidihalobacter aeolianus</name>
    <dbReference type="NCBI Taxonomy" id="2792603"/>
    <lineage>
        <taxon>Bacteria</taxon>
        <taxon>Pseudomonadati</taxon>
        <taxon>Pseudomonadota</taxon>
        <taxon>Gammaproteobacteria</taxon>
        <taxon>Chromatiales</taxon>
        <taxon>Ectothiorhodospiraceae</taxon>
        <taxon>Acidihalobacter</taxon>
    </lineage>
</organism>
<evidence type="ECO:0000313" key="6">
    <source>
        <dbReference type="EMBL" id="AOV16129.1"/>
    </source>
</evidence>
<dbReference type="SMART" id="SM00382">
    <property type="entry name" value="AAA"/>
    <property type="match status" value="1"/>
</dbReference>
<dbReference type="PANTHER" id="PTHR43335">
    <property type="entry name" value="ABC TRANSPORTER, ATP-BINDING PROTEIN"/>
    <property type="match status" value="1"/>
</dbReference>
<dbReference type="Proteomes" id="UP000095342">
    <property type="component" value="Chromosome"/>
</dbReference>
<dbReference type="SUPFAM" id="SSF52540">
    <property type="entry name" value="P-loop containing nucleoside triphosphate hydrolases"/>
    <property type="match status" value="1"/>
</dbReference>
<dbReference type="InterPro" id="IPR003593">
    <property type="entry name" value="AAA+_ATPase"/>
</dbReference>
<comment type="similarity">
    <text evidence="1">Belongs to the ABC transporter superfamily.</text>
</comment>
<dbReference type="PANTHER" id="PTHR43335:SF4">
    <property type="entry name" value="ABC TRANSPORTER, ATP-BINDING PROTEIN"/>
    <property type="match status" value="1"/>
</dbReference>
<dbReference type="Pfam" id="PF00005">
    <property type="entry name" value="ABC_tran"/>
    <property type="match status" value="1"/>
</dbReference>
<sequence>MTATHLIEARGLARYYGSQCAVQGISLELHPGEVLGLLGPNGAGKSTTLSMISGNLAPSAGRILINGIDLLDAPRQAKRHLGYLPEHPPLYRDLTVDEYLRYAARLHGLARSEVSEAVELAKSRTGLEDAGHALINILSKGFQQRVGIAQAIVHQPAVVILDEPTVGLDPLQIREIRDLILELSREHGVILSTHILAEVQATCHRVMIINRGQTVYTDTLQHLAEQRPSTALKVAFAHPPEPRELCAIEGITALHSLGEGRFRIEHAAGRDPATVIAERAVAQGWGLRELTPERASLEQAFLNTIYQEHNDIEGLPA</sequence>
<dbReference type="KEGG" id="aaeo:BJI67_02765"/>
<evidence type="ECO:0000256" key="1">
    <source>
        <dbReference type="ARBA" id="ARBA00005417"/>
    </source>
</evidence>
<dbReference type="AlphaFoldDB" id="A0A1D8K594"/>
<dbReference type="EMBL" id="CP017448">
    <property type="protein sequence ID" value="AOV16129.1"/>
    <property type="molecule type" value="Genomic_DNA"/>
</dbReference>